<dbReference type="EMBL" id="MU129094">
    <property type="protein sequence ID" value="KAF9506926.1"/>
    <property type="molecule type" value="Genomic_DNA"/>
</dbReference>
<gene>
    <name evidence="1" type="ORF">BS47DRAFT_365007</name>
</gene>
<accession>A0A9P6ALC4</accession>
<sequence>MSLCEIRVSSPRGRSFLARNGVSNKDALLRVGNTTFFNTRTKSIVYCRQTLTFSDRFNIADIKTLNISVGIAVCLDFEPALLWTRSDSSRNFLYEVCVSSLCNVECRTTLAGATFPGIATTGSGHSV</sequence>
<dbReference type="Proteomes" id="UP000886523">
    <property type="component" value="Unassembled WGS sequence"/>
</dbReference>
<protein>
    <submittedName>
        <fullName evidence="1">Uncharacterized protein</fullName>
    </submittedName>
</protein>
<evidence type="ECO:0000313" key="2">
    <source>
        <dbReference type="Proteomes" id="UP000886523"/>
    </source>
</evidence>
<dbReference type="AlphaFoldDB" id="A0A9P6ALC4"/>
<evidence type="ECO:0000313" key="1">
    <source>
        <dbReference type="EMBL" id="KAF9506926.1"/>
    </source>
</evidence>
<reference evidence="1" key="1">
    <citation type="journal article" date="2020" name="Nat. Commun.">
        <title>Large-scale genome sequencing of mycorrhizal fungi provides insights into the early evolution of symbiotic traits.</title>
        <authorList>
            <person name="Miyauchi S."/>
            <person name="Kiss E."/>
            <person name="Kuo A."/>
            <person name="Drula E."/>
            <person name="Kohler A."/>
            <person name="Sanchez-Garcia M."/>
            <person name="Morin E."/>
            <person name="Andreopoulos B."/>
            <person name="Barry K.W."/>
            <person name="Bonito G."/>
            <person name="Buee M."/>
            <person name="Carver A."/>
            <person name="Chen C."/>
            <person name="Cichocki N."/>
            <person name="Clum A."/>
            <person name="Culley D."/>
            <person name="Crous P.W."/>
            <person name="Fauchery L."/>
            <person name="Girlanda M."/>
            <person name="Hayes R.D."/>
            <person name="Keri Z."/>
            <person name="LaButti K."/>
            <person name="Lipzen A."/>
            <person name="Lombard V."/>
            <person name="Magnuson J."/>
            <person name="Maillard F."/>
            <person name="Murat C."/>
            <person name="Nolan M."/>
            <person name="Ohm R.A."/>
            <person name="Pangilinan J."/>
            <person name="Pereira M.F."/>
            <person name="Perotto S."/>
            <person name="Peter M."/>
            <person name="Pfister S."/>
            <person name="Riley R."/>
            <person name="Sitrit Y."/>
            <person name="Stielow J.B."/>
            <person name="Szollosi G."/>
            <person name="Zifcakova L."/>
            <person name="Stursova M."/>
            <person name="Spatafora J.W."/>
            <person name="Tedersoo L."/>
            <person name="Vaario L.M."/>
            <person name="Yamada A."/>
            <person name="Yan M."/>
            <person name="Wang P."/>
            <person name="Xu J."/>
            <person name="Bruns T."/>
            <person name="Baldrian P."/>
            <person name="Vilgalys R."/>
            <person name="Dunand C."/>
            <person name="Henrissat B."/>
            <person name="Grigoriev I.V."/>
            <person name="Hibbett D."/>
            <person name="Nagy L.G."/>
            <person name="Martin F.M."/>
        </authorList>
    </citation>
    <scope>NUCLEOTIDE SEQUENCE</scope>
    <source>
        <strain evidence="1">UP504</strain>
    </source>
</reference>
<comment type="caution">
    <text evidence="1">The sequence shown here is derived from an EMBL/GenBank/DDBJ whole genome shotgun (WGS) entry which is preliminary data.</text>
</comment>
<proteinExistence type="predicted"/>
<name>A0A9P6ALC4_9AGAM</name>
<keyword evidence="2" id="KW-1185">Reference proteome</keyword>
<organism evidence="1 2">
    <name type="scientific">Hydnum rufescens UP504</name>
    <dbReference type="NCBI Taxonomy" id="1448309"/>
    <lineage>
        <taxon>Eukaryota</taxon>
        <taxon>Fungi</taxon>
        <taxon>Dikarya</taxon>
        <taxon>Basidiomycota</taxon>
        <taxon>Agaricomycotina</taxon>
        <taxon>Agaricomycetes</taxon>
        <taxon>Cantharellales</taxon>
        <taxon>Hydnaceae</taxon>
        <taxon>Hydnum</taxon>
    </lineage>
</organism>